<evidence type="ECO:0000259" key="3">
    <source>
        <dbReference type="Pfam" id="PF18962"/>
    </source>
</evidence>
<proteinExistence type="predicted"/>
<feature type="signal peptide" evidence="2">
    <location>
        <begin position="1"/>
        <end position="19"/>
    </location>
</feature>
<dbReference type="InterPro" id="IPR013517">
    <property type="entry name" value="FG-GAP"/>
</dbReference>
<keyword evidence="1 2" id="KW-0732">Signal</keyword>
<dbReference type="InterPro" id="IPR026444">
    <property type="entry name" value="Secre_tail"/>
</dbReference>
<dbReference type="RefSeq" id="WP_131807711.1">
    <property type="nucleotide sequence ID" value="NZ_JRWG01000004.1"/>
</dbReference>
<keyword evidence="5" id="KW-1185">Reference proteome</keyword>
<dbReference type="SUPFAM" id="SSF69318">
    <property type="entry name" value="Integrin alpha N-terminal domain"/>
    <property type="match status" value="2"/>
</dbReference>
<name>A0A137RHV6_9FLAO</name>
<dbReference type="InterPro" id="IPR028994">
    <property type="entry name" value="Integrin_alpha_N"/>
</dbReference>
<dbReference type="STRING" id="1548749.LS48_08380"/>
<reference evidence="4 5" key="2">
    <citation type="journal article" date="2016" name="Int. J. Syst. Evol. Microbiol.">
        <title>Vitellibacter aquimaris sp. nov., a marine bacterium isolated from seawater.</title>
        <authorList>
            <person name="Thevarajoo S."/>
            <person name="Selvaratnam C."/>
            <person name="Goh K.M."/>
            <person name="Hong K.W."/>
            <person name="Chan X.Y."/>
            <person name="Chan K.G."/>
            <person name="Chong C.S."/>
        </authorList>
    </citation>
    <scope>NUCLEOTIDE SEQUENCE [LARGE SCALE GENOMIC DNA]</scope>
    <source>
        <strain evidence="4 5">D-24</strain>
    </source>
</reference>
<dbReference type="Proteomes" id="UP000070138">
    <property type="component" value="Unassembled WGS sequence"/>
</dbReference>
<evidence type="ECO:0000313" key="5">
    <source>
        <dbReference type="Proteomes" id="UP000070138"/>
    </source>
</evidence>
<feature type="domain" description="Secretion system C-terminal sorting" evidence="3">
    <location>
        <begin position="750"/>
        <end position="813"/>
    </location>
</feature>
<protein>
    <recommendedName>
        <fullName evidence="3">Secretion system C-terminal sorting domain-containing protein</fullName>
    </recommendedName>
</protein>
<comment type="caution">
    <text evidence="4">The sequence shown here is derived from an EMBL/GenBank/DDBJ whole genome shotgun (WGS) entry which is preliminary data.</text>
</comment>
<organism evidence="4 5">
    <name type="scientific">Aequorivita aquimaris</name>
    <dbReference type="NCBI Taxonomy" id="1548749"/>
    <lineage>
        <taxon>Bacteria</taxon>
        <taxon>Pseudomonadati</taxon>
        <taxon>Bacteroidota</taxon>
        <taxon>Flavobacteriia</taxon>
        <taxon>Flavobacteriales</taxon>
        <taxon>Flavobacteriaceae</taxon>
        <taxon>Aequorivita</taxon>
    </lineage>
</organism>
<dbReference type="EMBL" id="JRWG01000004">
    <property type="protein sequence ID" value="KXN99076.1"/>
    <property type="molecule type" value="Genomic_DNA"/>
</dbReference>
<dbReference type="PANTHER" id="PTHR44103:SF1">
    <property type="entry name" value="PROPROTEIN CONVERTASE P"/>
    <property type="match status" value="1"/>
</dbReference>
<dbReference type="Pfam" id="PF13517">
    <property type="entry name" value="FG-GAP_3"/>
    <property type="match status" value="6"/>
</dbReference>
<evidence type="ECO:0000256" key="1">
    <source>
        <dbReference type="ARBA" id="ARBA00022729"/>
    </source>
</evidence>
<reference evidence="5" key="1">
    <citation type="submission" date="2014-10" db="EMBL/GenBank/DDBJ databases">
        <title>Genome sequencing of Vitellibacter sp. D-24.</title>
        <authorList>
            <person name="Thevarajoo S."/>
            <person name="Selvaratnam C."/>
            <person name="Goh K.M."/>
            <person name="Chong C.S."/>
        </authorList>
    </citation>
    <scope>NUCLEOTIDE SEQUENCE [LARGE SCALE GENOMIC DNA]</scope>
    <source>
        <strain evidence="5">D-24</strain>
    </source>
</reference>
<gene>
    <name evidence="4" type="ORF">LS48_08380</name>
</gene>
<dbReference type="OrthoDB" id="9816120at2"/>
<evidence type="ECO:0000256" key="2">
    <source>
        <dbReference type="SAM" id="SignalP"/>
    </source>
</evidence>
<dbReference type="PANTHER" id="PTHR44103">
    <property type="entry name" value="PROPROTEIN CONVERTASE P"/>
    <property type="match status" value="1"/>
</dbReference>
<dbReference type="AlphaFoldDB" id="A0A137RHV6"/>
<sequence length="823" mass="89862">MKRKLLLLLLSFIFLNSYGQIDFVEKVVIGNENATNNPSSVFGADLDDDGDIDMISSSIFDGKIAWYENLDSQGGYGNQQVISLEATSANDVFAIDIDGDGDIDVLSGSGNMNEGKVAWYENIDGLGNFGDQIVIAEEPMAYRSIFSADLDGDGDNDILASYTNPNGGKLVWYENLDGLGTYGTENILNNNAITVIAIFAADIDGDGDMDVLSGAGSNSPLGWYENMNSQGQFGSIRTISNSGIDSDIHAVDIDDDGDLDVLSTGGERVSWYENIDGMGSFGVRQIINDYIGGLNAVFPSDIDGDGDIDVVSGYYSDSNPAIVWNENIDGIGNFGPPQTVNSDSSIIVSVYNADVDNDGDFDILFASEDRIGYHENIDGIGNFGPQHFFTYNVDSPRYIDLVDIDNDGFLDVLSASYLDGEIAWYKKNGRNGNFGIQRTISKKNFGAKCVQGVDMDNDGDIDVLYSTDFMVAWHENLDGNGNFGTKHIIYEDITGPSIYEINAADMDGDGDFDIVYASYIASELIWQENIDGNGAFGPRNIIYTAFGFAPISMDLTDIDNDGKIDILCSSIGTFGEEGITWIKNLGNGTFGSPQSITLDILYYVEAADVDGDNDEDIVATNRNQNSVIWFENLDGQGNFSSEKSITSNLINPITAYSADIDKDGDLDVISASYYDQKIVWYENLDGLGNFGTQNILKDDAHRTNFVYADDVDADGDVDVFAIIGGTNEIIWFKNSLIMGLEQQSFFDFSIYPNPSSDFLNIVSQQQLASVEVYNSLGQLILTNQISRDTDNPKIEVKGLTVGLYFIKMRTVNGEIGLLRFLKE</sequence>
<dbReference type="Pfam" id="PF18962">
    <property type="entry name" value="Por_Secre_tail"/>
    <property type="match status" value="1"/>
</dbReference>
<accession>A0A137RHV6</accession>
<feature type="chain" id="PRO_5007479741" description="Secretion system C-terminal sorting domain-containing protein" evidence="2">
    <location>
        <begin position="20"/>
        <end position="823"/>
    </location>
</feature>
<dbReference type="NCBIfam" id="TIGR04183">
    <property type="entry name" value="Por_Secre_tail"/>
    <property type="match status" value="1"/>
</dbReference>
<dbReference type="PATRIC" id="fig|1548749.3.peg.1763"/>
<evidence type="ECO:0000313" key="4">
    <source>
        <dbReference type="EMBL" id="KXN99076.1"/>
    </source>
</evidence>